<gene>
    <name evidence="1" type="ORF">G9470_26175</name>
</gene>
<accession>A0ABX1W0P6</accession>
<evidence type="ECO:0000313" key="1">
    <source>
        <dbReference type="EMBL" id="NNJ33245.1"/>
    </source>
</evidence>
<reference evidence="1 2" key="1">
    <citation type="submission" date="2020-03" db="EMBL/GenBank/DDBJ databases">
        <title>Genome Sequence of industrial isolate, B5A.</title>
        <authorList>
            <person name="Sharma S."/>
            <person name="Patil P.B."/>
            <person name="Korpole S."/>
        </authorList>
    </citation>
    <scope>NUCLEOTIDE SEQUENCE [LARGE SCALE GENOMIC DNA]</scope>
    <source>
        <strain evidence="1 2">PI-S10-B5A</strain>
    </source>
</reference>
<proteinExistence type="predicted"/>
<dbReference type="Proteomes" id="UP000539052">
    <property type="component" value="Unassembled WGS sequence"/>
</dbReference>
<dbReference type="RefSeq" id="WP_170824261.1">
    <property type="nucleotide sequence ID" value="NZ_JAAOXG010000094.1"/>
</dbReference>
<name>A0ABX1W0P6_9FIRM</name>
<protein>
    <submittedName>
        <fullName evidence="1">Uncharacterized protein</fullName>
    </submittedName>
</protein>
<organism evidence="1 2">
    <name type="scientific">Lacrimispora defluvii</name>
    <dbReference type="NCBI Taxonomy" id="2719233"/>
    <lineage>
        <taxon>Bacteria</taxon>
        <taxon>Bacillati</taxon>
        <taxon>Bacillota</taxon>
        <taxon>Clostridia</taxon>
        <taxon>Lachnospirales</taxon>
        <taxon>Lachnospiraceae</taxon>
        <taxon>Lacrimispora</taxon>
    </lineage>
</organism>
<evidence type="ECO:0000313" key="2">
    <source>
        <dbReference type="Proteomes" id="UP000539052"/>
    </source>
</evidence>
<keyword evidence="2" id="KW-1185">Reference proteome</keyword>
<comment type="caution">
    <text evidence="1">The sequence shown here is derived from an EMBL/GenBank/DDBJ whole genome shotgun (WGS) entry which is preliminary data.</text>
</comment>
<sequence>MLTDDSIISISHLIIGDEGDLYAYKSGSQIVKFFNGYFGYSDTYGQGFPSRWIFAHDKLVDIFNQGKFSRFLNLILSKQFLTKDKGITEA</sequence>
<dbReference type="EMBL" id="JAAOXG010000094">
    <property type="protein sequence ID" value="NNJ33245.1"/>
    <property type="molecule type" value="Genomic_DNA"/>
</dbReference>